<reference evidence="3" key="1">
    <citation type="submission" date="2018-05" db="EMBL/GenBank/DDBJ databases">
        <title>Complete Genome Sequence of Methylobacterium sp. 17SD2-17.</title>
        <authorList>
            <person name="Srinivasan S."/>
        </authorList>
    </citation>
    <scope>NUCLEOTIDE SEQUENCE [LARGE SCALE GENOMIC DNA]</scope>
    <source>
        <strain evidence="3">17SD2-17</strain>
    </source>
</reference>
<dbReference type="Gene3D" id="3.30.70.790">
    <property type="entry name" value="UreE, C-terminal domain"/>
    <property type="match status" value="1"/>
</dbReference>
<name>A0A2U8W7D6_9HYPH</name>
<dbReference type="EMBL" id="CP029550">
    <property type="protein sequence ID" value="AWN41999.1"/>
    <property type="molecule type" value="Genomic_DNA"/>
</dbReference>
<gene>
    <name evidence="2" type="ORF">DK389_17745</name>
</gene>
<organism evidence="2 3">
    <name type="scientific">Methylobacterium durans</name>
    <dbReference type="NCBI Taxonomy" id="2202825"/>
    <lineage>
        <taxon>Bacteria</taxon>
        <taxon>Pseudomonadati</taxon>
        <taxon>Pseudomonadota</taxon>
        <taxon>Alphaproteobacteria</taxon>
        <taxon>Hyphomicrobiales</taxon>
        <taxon>Methylobacteriaceae</taxon>
        <taxon>Methylobacterium</taxon>
    </lineage>
</organism>
<evidence type="ECO:0000313" key="3">
    <source>
        <dbReference type="Proteomes" id="UP000245926"/>
    </source>
</evidence>
<dbReference type="InterPro" id="IPR018551">
    <property type="entry name" value="DUF2007"/>
</dbReference>
<dbReference type="RefSeq" id="WP_109891527.1">
    <property type="nucleotide sequence ID" value="NZ_CP029550.1"/>
</dbReference>
<feature type="domain" description="DUF2007" evidence="1">
    <location>
        <begin position="1"/>
        <end position="65"/>
    </location>
</feature>
<dbReference type="OrthoDB" id="5297170at2"/>
<proteinExistence type="predicted"/>
<sequence>MIEIIRTNDIVLIGFARSILEGAEIPVLVADEHMSLMEGTIGAFPRRLLVPDDHARQARRLLIEVGLAHELRDAAGG</sequence>
<evidence type="ECO:0000313" key="2">
    <source>
        <dbReference type="EMBL" id="AWN41999.1"/>
    </source>
</evidence>
<dbReference type="Proteomes" id="UP000245926">
    <property type="component" value="Chromosome"/>
</dbReference>
<accession>A0A2U8W7D6</accession>
<evidence type="ECO:0000259" key="1">
    <source>
        <dbReference type="Pfam" id="PF09413"/>
    </source>
</evidence>
<dbReference type="AlphaFoldDB" id="A0A2U8W7D6"/>
<protein>
    <recommendedName>
        <fullName evidence="1">DUF2007 domain-containing protein</fullName>
    </recommendedName>
</protein>
<dbReference type="InterPro" id="IPR011322">
    <property type="entry name" value="N-reg_PII-like_a/b"/>
</dbReference>
<dbReference type="Pfam" id="PF09413">
    <property type="entry name" value="DUF2007"/>
    <property type="match status" value="1"/>
</dbReference>
<dbReference type="KEGG" id="mets:DK389_17745"/>
<keyword evidence="3" id="KW-1185">Reference proteome</keyword>
<dbReference type="SUPFAM" id="SSF54913">
    <property type="entry name" value="GlnB-like"/>
    <property type="match status" value="1"/>
</dbReference>